<evidence type="ECO:0000313" key="1">
    <source>
        <dbReference type="EMBL" id="EGF90270.1"/>
    </source>
</evidence>
<accession>F4QPY3</accession>
<dbReference type="eggNOG" id="ENOG5033GQY">
    <property type="taxonomic scope" value="Bacteria"/>
</dbReference>
<protein>
    <submittedName>
        <fullName evidence="1">Uncharacterized protein</fullName>
    </submittedName>
</protein>
<name>F4QPY3_9CAUL</name>
<evidence type="ECO:0000313" key="2">
    <source>
        <dbReference type="Proteomes" id="UP000006512"/>
    </source>
</evidence>
<dbReference type="STRING" id="715226.ABI_32860"/>
<gene>
    <name evidence="1" type="ORF">ABI_32860</name>
</gene>
<sequence length="138" mass="15078">MLGLAAISAVSVSYAGSARPDGDSRELTRSRSKCFDPDFVRSFDTVNNHKIVVTSDRNEAFELTLGGVCIGLDTSFQIGIRSRHGFSDICGPFDGDIVWSDGLRGLQSCPITDMRRLEGEEAAEYVRGGRSGRNDERK</sequence>
<dbReference type="Proteomes" id="UP000006512">
    <property type="component" value="Unassembled WGS sequence"/>
</dbReference>
<dbReference type="InterPro" id="IPR045500">
    <property type="entry name" value="DUF6491"/>
</dbReference>
<dbReference type="HOGENOM" id="CLU_1851047_0_0_5"/>
<dbReference type="Pfam" id="PF20101">
    <property type="entry name" value="DUF6491"/>
    <property type="match status" value="1"/>
</dbReference>
<keyword evidence="2" id="KW-1185">Reference proteome</keyword>
<dbReference type="AlphaFoldDB" id="F4QPY3"/>
<dbReference type="EMBL" id="GL883079">
    <property type="protein sequence ID" value="EGF90270.1"/>
    <property type="molecule type" value="Genomic_DNA"/>
</dbReference>
<proteinExistence type="predicted"/>
<organism evidence="1 2">
    <name type="scientific">Asticcacaulis biprosthecium C19</name>
    <dbReference type="NCBI Taxonomy" id="715226"/>
    <lineage>
        <taxon>Bacteria</taxon>
        <taxon>Pseudomonadati</taxon>
        <taxon>Pseudomonadota</taxon>
        <taxon>Alphaproteobacteria</taxon>
        <taxon>Caulobacterales</taxon>
        <taxon>Caulobacteraceae</taxon>
        <taxon>Asticcacaulis</taxon>
    </lineage>
</organism>
<reference evidence="2" key="1">
    <citation type="submission" date="2011-03" db="EMBL/GenBank/DDBJ databases">
        <title>Draft genome sequence of Brevundimonas diminuta.</title>
        <authorList>
            <person name="Brown P.J.B."/>
            <person name="Buechlein A."/>
            <person name="Hemmerich C."/>
            <person name="Brun Y.V."/>
        </authorList>
    </citation>
    <scope>NUCLEOTIDE SEQUENCE [LARGE SCALE GENOMIC DNA]</scope>
    <source>
        <strain evidence="2">C19</strain>
    </source>
</reference>